<keyword evidence="3" id="KW-0285">Flavoprotein</keyword>
<dbReference type="PROSITE" id="PS51387">
    <property type="entry name" value="FAD_PCMH"/>
    <property type="match status" value="1"/>
</dbReference>
<protein>
    <submittedName>
        <fullName evidence="8">FAD-binding domain-containing protein</fullName>
    </submittedName>
</protein>
<dbReference type="InterPro" id="IPR016169">
    <property type="entry name" value="FAD-bd_PCMH_sub2"/>
</dbReference>
<keyword evidence="6" id="KW-0732">Signal</keyword>
<organism evidence="8 9">
    <name type="scientific">Myriangium duriaei CBS 260.36</name>
    <dbReference type="NCBI Taxonomy" id="1168546"/>
    <lineage>
        <taxon>Eukaryota</taxon>
        <taxon>Fungi</taxon>
        <taxon>Dikarya</taxon>
        <taxon>Ascomycota</taxon>
        <taxon>Pezizomycotina</taxon>
        <taxon>Dothideomycetes</taxon>
        <taxon>Dothideomycetidae</taxon>
        <taxon>Myriangiales</taxon>
        <taxon>Myriangiaceae</taxon>
        <taxon>Myriangium</taxon>
    </lineage>
</organism>
<reference evidence="8" key="1">
    <citation type="journal article" date="2020" name="Stud. Mycol.">
        <title>101 Dothideomycetes genomes: a test case for predicting lifestyles and emergence of pathogens.</title>
        <authorList>
            <person name="Haridas S."/>
            <person name="Albert R."/>
            <person name="Binder M."/>
            <person name="Bloem J."/>
            <person name="Labutti K."/>
            <person name="Salamov A."/>
            <person name="Andreopoulos B."/>
            <person name="Baker S."/>
            <person name="Barry K."/>
            <person name="Bills G."/>
            <person name="Bluhm B."/>
            <person name="Cannon C."/>
            <person name="Castanera R."/>
            <person name="Culley D."/>
            <person name="Daum C."/>
            <person name="Ezra D."/>
            <person name="Gonzalez J."/>
            <person name="Henrissat B."/>
            <person name="Kuo A."/>
            <person name="Liang C."/>
            <person name="Lipzen A."/>
            <person name="Lutzoni F."/>
            <person name="Magnuson J."/>
            <person name="Mondo S."/>
            <person name="Nolan M."/>
            <person name="Ohm R."/>
            <person name="Pangilinan J."/>
            <person name="Park H.-J."/>
            <person name="Ramirez L."/>
            <person name="Alfaro M."/>
            <person name="Sun H."/>
            <person name="Tritt A."/>
            <person name="Yoshinaga Y."/>
            <person name="Zwiers L.-H."/>
            <person name="Turgeon B."/>
            <person name="Goodwin S."/>
            <person name="Spatafora J."/>
            <person name="Crous P."/>
            <person name="Grigoriev I."/>
        </authorList>
    </citation>
    <scope>NUCLEOTIDE SEQUENCE</scope>
    <source>
        <strain evidence="8">CBS 260.36</strain>
    </source>
</reference>
<evidence type="ECO:0000313" key="9">
    <source>
        <dbReference type="Proteomes" id="UP000799439"/>
    </source>
</evidence>
<dbReference type="Pfam" id="PF01565">
    <property type="entry name" value="FAD_binding_4"/>
    <property type="match status" value="1"/>
</dbReference>
<feature type="chain" id="PRO_5040144005" evidence="6">
    <location>
        <begin position="19"/>
        <end position="583"/>
    </location>
</feature>
<evidence type="ECO:0000256" key="1">
    <source>
        <dbReference type="ARBA" id="ARBA00001974"/>
    </source>
</evidence>
<keyword evidence="4" id="KW-0274">FAD</keyword>
<dbReference type="InterPro" id="IPR050416">
    <property type="entry name" value="FAD-linked_Oxidoreductase"/>
</dbReference>
<dbReference type="PANTHER" id="PTHR42973:SF39">
    <property type="entry name" value="FAD-BINDING PCMH-TYPE DOMAIN-CONTAINING PROTEIN"/>
    <property type="match status" value="1"/>
</dbReference>
<name>A0A9P4IXR2_9PEZI</name>
<evidence type="ECO:0000256" key="2">
    <source>
        <dbReference type="ARBA" id="ARBA00005466"/>
    </source>
</evidence>
<comment type="similarity">
    <text evidence="2">Belongs to the oxygen-dependent FAD-linked oxidoreductase family.</text>
</comment>
<dbReference type="InterPro" id="IPR012951">
    <property type="entry name" value="BBE"/>
</dbReference>
<gene>
    <name evidence="8" type="ORF">K461DRAFT_271230</name>
</gene>
<dbReference type="Pfam" id="PF08031">
    <property type="entry name" value="BBE"/>
    <property type="match status" value="1"/>
</dbReference>
<dbReference type="Proteomes" id="UP000799439">
    <property type="component" value="Unassembled WGS sequence"/>
</dbReference>
<dbReference type="InterPro" id="IPR016166">
    <property type="entry name" value="FAD-bd_PCMH"/>
</dbReference>
<evidence type="ECO:0000256" key="4">
    <source>
        <dbReference type="ARBA" id="ARBA00022827"/>
    </source>
</evidence>
<dbReference type="InterPro" id="IPR036318">
    <property type="entry name" value="FAD-bd_PCMH-like_sf"/>
</dbReference>
<dbReference type="Gene3D" id="3.30.465.10">
    <property type="match status" value="2"/>
</dbReference>
<feature type="signal peptide" evidence="6">
    <location>
        <begin position="1"/>
        <end position="18"/>
    </location>
</feature>
<proteinExistence type="inferred from homology"/>
<dbReference type="EMBL" id="ML996091">
    <property type="protein sequence ID" value="KAF2149665.1"/>
    <property type="molecule type" value="Genomic_DNA"/>
</dbReference>
<keyword evidence="5" id="KW-0560">Oxidoreductase</keyword>
<evidence type="ECO:0000313" key="8">
    <source>
        <dbReference type="EMBL" id="KAF2149665.1"/>
    </source>
</evidence>
<comment type="cofactor">
    <cofactor evidence="1">
        <name>FAD</name>
        <dbReference type="ChEBI" id="CHEBI:57692"/>
    </cofactor>
</comment>
<evidence type="ECO:0000256" key="3">
    <source>
        <dbReference type="ARBA" id="ARBA00022630"/>
    </source>
</evidence>
<dbReference type="GO" id="GO:0071949">
    <property type="term" value="F:FAD binding"/>
    <property type="evidence" value="ECO:0007669"/>
    <property type="project" value="InterPro"/>
</dbReference>
<evidence type="ECO:0000256" key="5">
    <source>
        <dbReference type="ARBA" id="ARBA00023002"/>
    </source>
</evidence>
<evidence type="ECO:0000259" key="7">
    <source>
        <dbReference type="PROSITE" id="PS51387"/>
    </source>
</evidence>
<dbReference type="AlphaFoldDB" id="A0A9P4IXR2"/>
<evidence type="ECO:0000256" key="6">
    <source>
        <dbReference type="SAM" id="SignalP"/>
    </source>
</evidence>
<comment type="caution">
    <text evidence="8">The sequence shown here is derived from an EMBL/GenBank/DDBJ whole genome shotgun (WGS) entry which is preliminary data.</text>
</comment>
<dbReference type="PANTHER" id="PTHR42973">
    <property type="entry name" value="BINDING OXIDOREDUCTASE, PUTATIVE (AFU_ORTHOLOGUE AFUA_1G17690)-RELATED"/>
    <property type="match status" value="1"/>
</dbReference>
<keyword evidence="9" id="KW-1185">Reference proteome</keyword>
<accession>A0A9P4IXR2</accession>
<dbReference type="SUPFAM" id="SSF56176">
    <property type="entry name" value="FAD-binding/transporter-associated domain-like"/>
    <property type="match status" value="1"/>
</dbReference>
<sequence length="583" mass="61100">MMLPKLSVVLGLSATVSASLNIPAKVYPGDLLYPNAAQWSSLNSSVGGNLIATKLPAASCYGSNKNLTACHLAALESLDFGAIAQDPALTDTPWWSGFGCVAKPGNGTQTCNLGNYPNFVVAAKSAQHVSAAVKFAAAHNVRLCVKNTGHDYLGRNLGYGCLSIWTYGLQGISFTNNWQPSTGVASRHKRQSSSGQTAVTYGAATQWAQVYAAADKAGVNVVGGADGSVGAGGGWPLHGGHGHLANTYGLGVDNALEYEAVLANGQIVYANSVTNSDLFYALRGGGVTFAIVTKVTMKTHPIPANVGCVNITFVPGTSGEAGYISALTYWLGLTGNITSYGLVGYPQASSQGYLGVFVAPGKTIDQVMAFLKPIQAQIFGMGAYFLIDTIPITNVDQLAVYGYEETPVDPTTNYTQPTSTIMGSRLLTADGLRNATAVNAMLTGLFSNGYIILPYATLGGAVANGSSNIGLNPAWRKAVMHFIAVDYTGAGAVEDVATIEAAYANMQKVAIPLIDPISSSSGAYLNEAAYNEPNPQNTFWGSNYNKLKAIKIKYDPTNVFWCNPCVNSEALSLHSDGKLYLPL</sequence>
<feature type="domain" description="FAD-binding PCMH-type" evidence="7">
    <location>
        <begin position="113"/>
        <end position="302"/>
    </location>
</feature>
<dbReference type="InterPro" id="IPR006094">
    <property type="entry name" value="Oxid_FAD_bind_N"/>
</dbReference>
<dbReference type="OrthoDB" id="415825at2759"/>
<dbReference type="GO" id="GO:0016491">
    <property type="term" value="F:oxidoreductase activity"/>
    <property type="evidence" value="ECO:0007669"/>
    <property type="project" value="UniProtKB-KW"/>
</dbReference>